<keyword evidence="1" id="KW-1185">Reference proteome</keyword>
<organism evidence="1 2">
    <name type="scientific">Meloidogyne incognita</name>
    <name type="common">Southern root-knot nematode worm</name>
    <name type="synonym">Oxyuris incognita</name>
    <dbReference type="NCBI Taxonomy" id="6306"/>
    <lineage>
        <taxon>Eukaryota</taxon>
        <taxon>Metazoa</taxon>
        <taxon>Ecdysozoa</taxon>
        <taxon>Nematoda</taxon>
        <taxon>Chromadorea</taxon>
        <taxon>Rhabditida</taxon>
        <taxon>Tylenchina</taxon>
        <taxon>Tylenchomorpha</taxon>
        <taxon>Tylenchoidea</taxon>
        <taxon>Meloidogynidae</taxon>
        <taxon>Meloidogyninae</taxon>
        <taxon>Meloidogyne</taxon>
        <taxon>Meloidogyne incognita group</taxon>
    </lineage>
</organism>
<reference evidence="2" key="1">
    <citation type="submission" date="2022-11" db="UniProtKB">
        <authorList>
            <consortium name="WormBaseParasite"/>
        </authorList>
    </citation>
    <scope>IDENTIFICATION</scope>
</reference>
<dbReference type="AlphaFoldDB" id="A0A914MZB1"/>
<evidence type="ECO:0000313" key="2">
    <source>
        <dbReference type="WBParaSite" id="Minc3s02966g32249"/>
    </source>
</evidence>
<dbReference type="Proteomes" id="UP000887563">
    <property type="component" value="Unplaced"/>
</dbReference>
<proteinExistence type="predicted"/>
<dbReference type="WBParaSite" id="Minc3s02966g32249">
    <property type="protein sequence ID" value="Minc3s02966g32249"/>
    <property type="gene ID" value="Minc3s02966g32249"/>
</dbReference>
<accession>A0A914MZB1</accession>
<name>A0A914MZB1_MELIC</name>
<evidence type="ECO:0000313" key="1">
    <source>
        <dbReference type="Proteomes" id="UP000887563"/>
    </source>
</evidence>
<sequence length="94" mass="10905">MPLWTKVFEGVKWSSAATIGEINPNIWLPTTASPTKENNLINNKNNERKILKKNEKEIKNNGKNKMRAANLKQFYRPSSINKFKKEKENCSKKL</sequence>
<protein>
    <submittedName>
        <fullName evidence="2">Candidate secreted effector</fullName>
    </submittedName>
</protein>